<feature type="chain" id="PRO_5043761786" evidence="9">
    <location>
        <begin position="22"/>
        <end position="467"/>
    </location>
</feature>
<gene>
    <name evidence="10" type="ORF">ABOD76_06840</name>
</gene>
<keyword evidence="5" id="KW-0812">Transmembrane</keyword>
<evidence type="ECO:0000256" key="6">
    <source>
        <dbReference type="ARBA" id="ARBA00023136"/>
    </source>
</evidence>
<keyword evidence="8" id="KW-0175">Coiled coil</keyword>
<dbReference type="GO" id="GO:1990281">
    <property type="term" value="C:efflux pump complex"/>
    <property type="evidence" value="ECO:0007669"/>
    <property type="project" value="TreeGrafter"/>
</dbReference>
<keyword evidence="4" id="KW-1134">Transmembrane beta strand</keyword>
<evidence type="ECO:0000256" key="5">
    <source>
        <dbReference type="ARBA" id="ARBA00022692"/>
    </source>
</evidence>
<evidence type="ECO:0000256" key="7">
    <source>
        <dbReference type="ARBA" id="ARBA00023237"/>
    </source>
</evidence>
<dbReference type="InterPro" id="IPR003423">
    <property type="entry name" value="OMP_efflux"/>
</dbReference>
<keyword evidence="7" id="KW-0998">Cell outer membrane</keyword>
<dbReference type="GO" id="GO:0015288">
    <property type="term" value="F:porin activity"/>
    <property type="evidence" value="ECO:0007669"/>
    <property type="project" value="TreeGrafter"/>
</dbReference>
<dbReference type="Gene3D" id="1.20.1600.10">
    <property type="entry name" value="Outer membrane efflux proteins (OEP)"/>
    <property type="match status" value="1"/>
</dbReference>
<comment type="similarity">
    <text evidence="2">Belongs to the outer membrane factor (OMF) (TC 1.B.17) family.</text>
</comment>
<evidence type="ECO:0000256" key="8">
    <source>
        <dbReference type="SAM" id="Coils"/>
    </source>
</evidence>
<keyword evidence="9" id="KW-0732">Signal</keyword>
<name>A0AAU7UCJ7_9DEIO</name>
<evidence type="ECO:0000313" key="10">
    <source>
        <dbReference type="EMBL" id="XBV86013.1"/>
    </source>
</evidence>
<proteinExistence type="inferred from homology"/>
<keyword evidence="6" id="KW-0472">Membrane</keyword>
<accession>A0AAU7UCJ7</accession>
<evidence type="ECO:0000256" key="4">
    <source>
        <dbReference type="ARBA" id="ARBA00022452"/>
    </source>
</evidence>
<dbReference type="AlphaFoldDB" id="A0AAU7UCJ7"/>
<feature type="coiled-coil region" evidence="8">
    <location>
        <begin position="141"/>
        <end position="168"/>
    </location>
</feature>
<dbReference type="SUPFAM" id="SSF56954">
    <property type="entry name" value="Outer membrane efflux proteins (OEP)"/>
    <property type="match status" value="1"/>
</dbReference>
<evidence type="ECO:0000256" key="3">
    <source>
        <dbReference type="ARBA" id="ARBA00022448"/>
    </source>
</evidence>
<dbReference type="GO" id="GO:0015562">
    <property type="term" value="F:efflux transmembrane transporter activity"/>
    <property type="evidence" value="ECO:0007669"/>
    <property type="project" value="InterPro"/>
</dbReference>
<comment type="subcellular location">
    <subcellularLocation>
        <location evidence="1">Cell outer membrane</location>
    </subcellularLocation>
</comment>
<keyword evidence="3" id="KW-0813">Transport</keyword>
<dbReference type="EMBL" id="CP158299">
    <property type="protein sequence ID" value="XBV86013.1"/>
    <property type="molecule type" value="Genomic_DNA"/>
</dbReference>
<dbReference type="PANTHER" id="PTHR30026:SF20">
    <property type="entry name" value="OUTER MEMBRANE PROTEIN TOLC"/>
    <property type="match status" value="1"/>
</dbReference>
<protein>
    <submittedName>
        <fullName evidence="10">TolC family protein</fullName>
    </submittedName>
</protein>
<evidence type="ECO:0000256" key="9">
    <source>
        <dbReference type="SAM" id="SignalP"/>
    </source>
</evidence>
<dbReference type="Pfam" id="PF02321">
    <property type="entry name" value="OEP"/>
    <property type="match status" value="2"/>
</dbReference>
<feature type="signal peptide" evidence="9">
    <location>
        <begin position="1"/>
        <end position="21"/>
    </location>
</feature>
<dbReference type="InterPro" id="IPR051906">
    <property type="entry name" value="TolC-like"/>
</dbReference>
<dbReference type="GO" id="GO:0009279">
    <property type="term" value="C:cell outer membrane"/>
    <property type="evidence" value="ECO:0007669"/>
    <property type="project" value="UniProtKB-SubCell"/>
</dbReference>
<sequence>MSRRTLMLALLLGAGSAQGQAASGVTLQQLIAALPQAPGWRSAELQFRSAQLALDAARARAGLGVSVGGDLNRLKAPASDGAWLTSGSVNLQASANLLPWSSAADAVRQAGRAVERAGLNRLSSQQTLTLNVVQQYLAARAARQAATLAEAQQRLAAEQLQVTQQQRAAGLTTQEALLDARSALEQRQAALQQAQGSLDLALRLLYGTLGLPLPPQPPQLSSGPVPPGAPAALDSLLAGALRQRPDVQVALSSVQDARAALDSARRDRAVPNVSASVQYGQLGSATSSATGTVYGGSLNVKTGVLSGNVTVPFQSVDQPNSLVLGLSGNFAVLDRAADTAIQSAQSSLDSAELSLQTARQSAELDVRQQLLALQNALAALPALQTGLLRAQTALASGQARLQAGLDTPLQLKSLQLNVQQARNALEQATGDAYLASLRLSVAVGEFSPALITLPDAPLSEPIPGDQP</sequence>
<dbReference type="PANTHER" id="PTHR30026">
    <property type="entry name" value="OUTER MEMBRANE PROTEIN TOLC"/>
    <property type="match status" value="1"/>
</dbReference>
<dbReference type="RefSeq" id="WP_350244062.1">
    <property type="nucleotide sequence ID" value="NZ_CP158299.1"/>
</dbReference>
<dbReference type="KEGG" id="dsc:ABOD76_06840"/>
<reference evidence="10" key="1">
    <citation type="submission" date="2024-06" db="EMBL/GenBank/DDBJ databases">
        <title>Draft Genome Sequence of Deinococcus sonorensis Type Strain KR-87, a Biofilm Producing Representative of the Genus Deinococcus.</title>
        <authorList>
            <person name="Boren L.S."/>
            <person name="Grosso R.A."/>
            <person name="Hugenberg-Cox A.N."/>
            <person name="Hill J.T.E."/>
            <person name="Albert C.M."/>
            <person name="Tuohy J.M."/>
        </authorList>
    </citation>
    <scope>NUCLEOTIDE SEQUENCE</scope>
    <source>
        <strain evidence="10">KR-87</strain>
    </source>
</reference>
<evidence type="ECO:0000256" key="2">
    <source>
        <dbReference type="ARBA" id="ARBA00007613"/>
    </source>
</evidence>
<organism evidence="10">
    <name type="scientific">Deinococcus sonorensis KR-87</name>
    <dbReference type="NCBI Taxonomy" id="694439"/>
    <lineage>
        <taxon>Bacteria</taxon>
        <taxon>Thermotogati</taxon>
        <taxon>Deinococcota</taxon>
        <taxon>Deinococci</taxon>
        <taxon>Deinococcales</taxon>
        <taxon>Deinococcaceae</taxon>
        <taxon>Deinococcus</taxon>
    </lineage>
</organism>
<evidence type="ECO:0000256" key="1">
    <source>
        <dbReference type="ARBA" id="ARBA00004442"/>
    </source>
</evidence>